<evidence type="ECO:0000313" key="1">
    <source>
        <dbReference type="EMBL" id="NUT89094.1"/>
    </source>
</evidence>
<proteinExistence type="predicted"/>
<dbReference type="InterPro" id="IPR022541">
    <property type="entry name" value="YhfG"/>
</dbReference>
<reference evidence="1 4" key="2">
    <citation type="journal article" date="2020" name="Front. Plant Sci.">
        <title>Isolation of Rhizosphere Bacteria That Improve Quality and Water Stress Tolerance in Greenhouse Ornamentals.</title>
        <authorList>
            <person name="Nordstedt N.P."/>
            <person name="Jones M.L."/>
        </authorList>
    </citation>
    <scope>NUCLEOTIDE SEQUENCE [LARGE SCALE GENOMIC DNA]</scope>
    <source>
        <strain evidence="1 4">C7D2</strain>
    </source>
</reference>
<dbReference type="OrthoDB" id="6079489at2"/>
<dbReference type="Pfam" id="PF10832">
    <property type="entry name" value="YhfG"/>
    <property type="match status" value="1"/>
</dbReference>
<evidence type="ECO:0000313" key="4">
    <source>
        <dbReference type="Proteomes" id="UP000536720"/>
    </source>
</evidence>
<dbReference type="Proteomes" id="UP000536720">
    <property type="component" value="Unassembled WGS sequence"/>
</dbReference>
<evidence type="ECO:0000313" key="3">
    <source>
        <dbReference type="Proteomes" id="UP000270661"/>
    </source>
</evidence>
<comment type="caution">
    <text evidence="2">The sequence shown here is derived from an EMBL/GenBank/DDBJ whole genome shotgun (WGS) entry which is preliminary data.</text>
</comment>
<dbReference type="GeneID" id="55648087"/>
<gene>
    <name evidence="2" type="ORF">ALQ77_01076</name>
    <name evidence="1" type="ORF">HNO91_21910</name>
</gene>
<dbReference type="RefSeq" id="WP_122319437.1">
    <property type="nucleotide sequence ID" value="NZ_CP014262.1"/>
</dbReference>
<reference evidence="2 3" key="1">
    <citation type="submission" date="2018-08" db="EMBL/GenBank/DDBJ databases">
        <title>Recombination of ecologically and evolutionarily significant loci maintains genetic cohesion in the Pseudomonas syringae species complex.</title>
        <authorList>
            <person name="Dillon M."/>
            <person name="Thakur S."/>
            <person name="Almeida R.N.D."/>
            <person name="Weir B.S."/>
            <person name="Guttman D.S."/>
        </authorList>
    </citation>
    <scope>NUCLEOTIDE SEQUENCE [LARGE SCALE GENOMIC DNA]</scope>
    <source>
        <strain evidence="2 3">NCPPB2445</strain>
    </source>
</reference>
<dbReference type="EMBL" id="JABFMR010000024">
    <property type="protein sequence ID" value="NUT89094.1"/>
    <property type="molecule type" value="Genomic_DNA"/>
</dbReference>
<sequence>MGTISLETKKAYAARTRRSNYAASLRLEGFKVTFSDGECKMPTREEVLKTFTKTRT</sequence>
<keyword evidence="3" id="KW-1185">Reference proteome</keyword>
<name>A0A3M3ERM6_9PSED</name>
<evidence type="ECO:0000313" key="2">
    <source>
        <dbReference type="EMBL" id="RMM51409.1"/>
    </source>
</evidence>
<organism evidence="2 3">
    <name type="scientific">Pseudomonas corrugata</name>
    <dbReference type="NCBI Taxonomy" id="47879"/>
    <lineage>
        <taxon>Bacteria</taxon>
        <taxon>Pseudomonadati</taxon>
        <taxon>Pseudomonadota</taxon>
        <taxon>Gammaproteobacteria</taxon>
        <taxon>Pseudomonadales</taxon>
        <taxon>Pseudomonadaceae</taxon>
        <taxon>Pseudomonas</taxon>
    </lineage>
</organism>
<dbReference type="AlphaFoldDB" id="A0A3M3ERM6"/>
<dbReference type="EMBL" id="RBOJ01000058">
    <property type="protein sequence ID" value="RMM51409.1"/>
    <property type="molecule type" value="Genomic_DNA"/>
</dbReference>
<dbReference type="Proteomes" id="UP000270661">
    <property type="component" value="Unassembled WGS sequence"/>
</dbReference>
<accession>A0A3M3ERM6</accession>
<protein>
    <submittedName>
        <fullName evidence="1">DUF2559 domain-containing protein</fullName>
    </submittedName>
</protein>